<dbReference type="Gene3D" id="3.30.1330.60">
    <property type="entry name" value="OmpA-like domain"/>
    <property type="match status" value="1"/>
</dbReference>
<evidence type="ECO:0000313" key="2">
    <source>
        <dbReference type="Proteomes" id="UP000250991"/>
    </source>
</evidence>
<protein>
    <submittedName>
        <fullName evidence="1">Outer membrane protein A</fullName>
    </submittedName>
</protein>
<dbReference type="AlphaFoldDB" id="A0A2X3M263"/>
<dbReference type="PRINTS" id="PR01022">
    <property type="entry name" value="OUTRMMBRANEA"/>
</dbReference>
<reference evidence="1 2" key="1">
    <citation type="submission" date="2018-06" db="EMBL/GenBank/DDBJ databases">
        <authorList>
            <consortium name="Pathogen Informatics"/>
            <person name="Doyle S."/>
        </authorList>
    </citation>
    <scope>NUCLEOTIDE SEQUENCE [LARGE SCALE GENOMIC DNA]</scope>
    <source>
        <strain evidence="1 2">NCTC8009</strain>
    </source>
</reference>
<sequence length="85" mass="9221">MLRLQLPAPEVQTKHFTLKSDVLFNFNKATLKPEGQAALDQLYSQLSNLDPKDGSVVVLVTPTASVLTLTTRVCPSAVLSLLLIT</sequence>
<dbReference type="EMBL" id="UARW01000010">
    <property type="protein sequence ID" value="SQD05369.1"/>
    <property type="molecule type" value="Genomic_DNA"/>
</dbReference>
<name>A0A2X3M263_ECOLX</name>
<gene>
    <name evidence="1" type="primary">ompA_2</name>
    <name evidence="1" type="ORF">NCTC8009_05930</name>
</gene>
<evidence type="ECO:0000313" key="1">
    <source>
        <dbReference type="EMBL" id="SQD05369.1"/>
    </source>
</evidence>
<dbReference type="GO" id="GO:0015288">
    <property type="term" value="F:porin activity"/>
    <property type="evidence" value="ECO:0007669"/>
    <property type="project" value="InterPro"/>
</dbReference>
<dbReference type="InterPro" id="IPR036737">
    <property type="entry name" value="OmpA-like_sf"/>
</dbReference>
<dbReference type="InterPro" id="IPR002368">
    <property type="entry name" value="OmpA"/>
</dbReference>
<dbReference type="Proteomes" id="UP000250991">
    <property type="component" value="Unassembled WGS sequence"/>
</dbReference>
<proteinExistence type="predicted"/>
<dbReference type="GO" id="GO:0009279">
    <property type="term" value="C:cell outer membrane"/>
    <property type="evidence" value="ECO:0007669"/>
    <property type="project" value="InterPro"/>
</dbReference>
<dbReference type="SUPFAM" id="SSF103088">
    <property type="entry name" value="OmpA-like"/>
    <property type="match status" value="1"/>
</dbReference>
<accession>A0A2X3M263</accession>
<organism evidence="1 2">
    <name type="scientific">Escherichia coli</name>
    <dbReference type="NCBI Taxonomy" id="562"/>
    <lineage>
        <taxon>Bacteria</taxon>
        <taxon>Pseudomonadati</taxon>
        <taxon>Pseudomonadota</taxon>
        <taxon>Gammaproteobacteria</taxon>
        <taxon>Enterobacterales</taxon>
        <taxon>Enterobacteriaceae</taxon>
        <taxon>Escherichia</taxon>
    </lineage>
</organism>